<feature type="compositionally biased region" description="Low complexity" evidence="1">
    <location>
        <begin position="27"/>
        <end position="43"/>
    </location>
</feature>
<sequence>MRITAAPLILWFLAAYRCHIAGCTTSRDSVAASERSSSSSKSDNAQDYDSDGDAHDDYGPDDIDDDDIDKDVGYIDCLDDAEKRFENNEKMLEDAEDIGVKEDIEEEERESEYAREKLESSKRPGGEEDSGKARIRQLMDELVAASLELRDINRELDEL</sequence>
<proteinExistence type="predicted"/>
<evidence type="ECO:0000256" key="2">
    <source>
        <dbReference type="SAM" id="SignalP"/>
    </source>
</evidence>
<name>A0AAD9LIW8_BABDI</name>
<keyword evidence="2" id="KW-0732">Signal</keyword>
<dbReference type="AlphaFoldDB" id="A0AAD9LIW8"/>
<dbReference type="Proteomes" id="UP001195914">
    <property type="component" value="Unassembled WGS sequence"/>
</dbReference>
<feature type="compositionally biased region" description="Acidic residues" evidence="1">
    <location>
        <begin position="59"/>
        <end position="69"/>
    </location>
</feature>
<evidence type="ECO:0000256" key="1">
    <source>
        <dbReference type="SAM" id="MobiDB-lite"/>
    </source>
</evidence>
<organism evidence="3 4">
    <name type="scientific">Babesia divergens</name>
    <dbReference type="NCBI Taxonomy" id="32595"/>
    <lineage>
        <taxon>Eukaryota</taxon>
        <taxon>Sar</taxon>
        <taxon>Alveolata</taxon>
        <taxon>Apicomplexa</taxon>
        <taxon>Aconoidasida</taxon>
        <taxon>Piroplasmida</taxon>
        <taxon>Babesiidae</taxon>
        <taxon>Babesia</taxon>
    </lineage>
</organism>
<evidence type="ECO:0000313" key="4">
    <source>
        <dbReference type="Proteomes" id="UP001195914"/>
    </source>
</evidence>
<dbReference type="EMBL" id="JAHBMH010000033">
    <property type="protein sequence ID" value="KAK1937297.1"/>
    <property type="molecule type" value="Genomic_DNA"/>
</dbReference>
<feature type="chain" id="PRO_5042119937" evidence="2">
    <location>
        <begin position="22"/>
        <end position="159"/>
    </location>
</feature>
<feature type="region of interest" description="Disordered" evidence="1">
    <location>
        <begin position="27"/>
        <end position="70"/>
    </location>
</feature>
<reference evidence="3" key="1">
    <citation type="journal article" date="2014" name="Nucleic Acids Res.">
        <title>The evolutionary dynamics of variant antigen genes in Babesia reveal a history of genomic innovation underlying host-parasite interaction.</title>
        <authorList>
            <person name="Jackson A.P."/>
            <person name="Otto T.D."/>
            <person name="Darby A."/>
            <person name="Ramaprasad A."/>
            <person name="Xia D."/>
            <person name="Echaide I.E."/>
            <person name="Farber M."/>
            <person name="Gahlot S."/>
            <person name="Gamble J."/>
            <person name="Gupta D."/>
            <person name="Gupta Y."/>
            <person name="Jackson L."/>
            <person name="Malandrin L."/>
            <person name="Malas T.B."/>
            <person name="Moussa E."/>
            <person name="Nair M."/>
            <person name="Reid A.J."/>
            <person name="Sanders M."/>
            <person name="Sharma J."/>
            <person name="Tracey A."/>
            <person name="Quail M.A."/>
            <person name="Weir W."/>
            <person name="Wastling J.M."/>
            <person name="Hall N."/>
            <person name="Willadsen P."/>
            <person name="Lingelbach K."/>
            <person name="Shiels B."/>
            <person name="Tait A."/>
            <person name="Berriman M."/>
            <person name="Allred D.R."/>
            <person name="Pain A."/>
        </authorList>
    </citation>
    <scope>NUCLEOTIDE SEQUENCE</scope>
    <source>
        <strain evidence="3">1802A</strain>
    </source>
</reference>
<feature type="signal peptide" evidence="2">
    <location>
        <begin position="1"/>
        <end position="21"/>
    </location>
</feature>
<feature type="compositionally biased region" description="Basic and acidic residues" evidence="1">
    <location>
        <begin position="88"/>
        <end position="102"/>
    </location>
</feature>
<protein>
    <submittedName>
        <fullName evidence="3">Uncharacterized protein</fullName>
    </submittedName>
</protein>
<accession>A0AAD9LIW8</accession>
<comment type="caution">
    <text evidence="3">The sequence shown here is derived from an EMBL/GenBank/DDBJ whole genome shotgun (WGS) entry which is preliminary data.</text>
</comment>
<evidence type="ECO:0000313" key="3">
    <source>
        <dbReference type="EMBL" id="KAK1937297.1"/>
    </source>
</evidence>
<feature type="compositionally biased region" description="Basic and acidic residues" evidence="1">
    <location>
        <begin position="111"/>
        <end position="132"/>
    </location>
</feature>
<feature type="region of interest" description="Disordered" evidence="1">
    <location>
        <begin position="88"/>
        <end position="134"/>
    </location>
</feature>
<keyword evidence="4" id="KW-1185">Reference proteome</keyword>
<reference evidence="3" key="2">
    <citation type="submission" date="2021-05" db="EMBL/GenBank/DDBJ databases">
        <authorList>
            <person name="Pain A."/>
        </authorList>
    </citation>
    <scope>NUCLEOTIDE SEQUENCE</scope>
    <source>
        <strain evidence="3">1802A</strain>
    </source>
</reference>
<gene>
    <name evidence="3" type="ORF">X943_000848</name>
</gene>